<dbReference type="EMBL" id="JADQDK010000001">
    <property type="protein sequence ID" value="MBW0134544.1"/>
    <property type="molecule type" value="Genomic_DNA"/>
</dbReference>
<dbReference type="Pfam" id="PF14230">
    <property type="entry name" value="DUF4333"/>
    <property type="match status" value="1"/>
</dbReference>
<sequence>MHEPTTVVPHFAGPPIPAQYPPAQYPPAQYPPAQYLPAQNLRPQQQWGPPAPPPPPRRRTGLIVGVVLGVLVLLGAGVVAVVLVLAPSRLDVDDVRSEIVRVTQEEVGIVPVDVACPETIDVVVGASTTCTATLDGQPLGYTVRQNDDQGNLTIFHDRTLLVADLEEATAALLSADIGEQITVLCSPEARTVLVNAVGTPIPCGAVNLADPSLTAELTVAVDEAGSVTYEVL</sequence>
<dbReference type="RefSeq" id="WP_218615992.1">
    <property type="nucleotide sequence ID" value="NZ_JADQDK010000001.1"/>
</dbReference>
<reference evidence="3 4" key="1">
    <citation type="submission" date="2020-11" db="EMBL/GenBank/DDBJ databases">
        <title>Pseudonocardia abyssalis sp. nov. and Pseudonocardia oceani sp. nov., description and phylogenomic analysis of two novel actinomycetes isolated from the deep Southern Ocean.</title>
        <authorList>
            <person name="Parra J."/>
        </authorList>
    </citation>
    <scope>NUCLEOTIDE SEQUENCE [LARGE SCALE GENOMIC DNA]</scope>
    <source>
        <strain evidence="3 4">KRD-168</strain>
    </source>
</reference>
<proteinExistence type="predicted"/>
<evidence type="ECO:0000259" key="2">
    <source>
        <dbReference type="Pfam" id="PF14230"/>
    </source>
</evidence>
<dbReference type="InterPro" id="IPR025637">
    <property type="entry name" value="DUF4333"/>
</dbReference>
<keyword evidence="1" id="KW-0472">Membrane</keyword>
<evidence type="ECO:0000256" key="1">
    <source>
        <dbReference type="SAM" id="Phobius"/>
    </source>
</evidence>
<gene>
    <name evidence="3" type="ORF">I4I81_09765</name>
</gene>
<feature type="domain" description="DUF4333" evidence="2">
    <location>
        <begin position="77"/>
        <end position="150"/>
    </location>
</feature>
<feature type="transmembrane region" description="Helical" evidence="1">
    <location>
        <begin position="62"/>
        <end position="86"/>
    </location>
</feature>
<name>A0ABS6UQL9_9PSEU</name>
<dbReference type="Proteomes" id="UP000694287">
    <property type="component" value="Unassembled WGS sequence"/>
</dbReference>
<keyword evidence="1" id="KW-1133">Transmembrane helix</keyword>
<accession>A0ABS6UQL9</accession>
<evidence type="ECO:0000313" key="3">
    <source>
        <dbReference type="EMBL" id="MBW0134544.1"/>
    </source>
</evidence>
<keyword evidence="1" id="KW-0812">Transmembrane</keyword>
<comment type="caution">
    <text evidence="3">The sequence shown here is derived from an EMBL/GenBank/DDBJ whole genome shotgun (WGS) entry which is preliminary data.</text>
</comment>
<protein>
    <submittedName>
        <fullName evidence="3">DUF4333 domain-containing protein</fullName>
    </submittedName>
</protein>
<evidence type="ECO:0000313" key="4">
    <source>
        <dbReference type="Proteomes" id="UP000694287"/>
    </source>
</evidence>
<organism evidence="3 4">
    <name type="scientific">Pseudonocardia abyssalis</name>
    <dbReference type="NCBI Taxonomy" id="2792008"/>
    <lineage>
        <taxon>Bacteria</taxon>
        <taxon>Bacillati</taxon>
        <taxon>Actinomycetota</taxon>
        <taxon>Actinomycetes</taxon>
        <taxon>Pseudonocardiales</taxon>
        <taxon>Pseudonocardiaceae</taxon>
        <taxon>Pseudonocardia</taxon>
    </lineage>
</organism>
<keyword evidence="4" id="KW-1185">Reference proteome</keyword>